<feature type="compositionally biased region" description="Polar residues" evidence="7">
    <location>
        <begin position="141"/>
        <end position="153"/>
    </location>
</feature>
<reference evidence="10" key="1">
    <citation type="journal article" date="2024" name="IScience">
        <title>Strigolactones Initiate the Formation of Haustorium-like Structures in Castilleja.</title>
        <authorList>
            <person name="Buerger M."/>
            <person name="Peterson D."/>
            <person name="Chory J."/>
        </authorList>
    </citation>
    <scope>NUCLEOTIDE SEQUENCE [LARGE SCALE GENOMIC DNA]</scope>
</reference>
<dbReference type="PANTHER" id="PTHR13738">
    <property type="entry name" value="TROPONIN I"/>
    <property type="match status" value="1"/>
</dbReference>
<evidence type="ECO:0000256" key="7">
    <source>
        <dbReference type="SAM" id="MobiDB-lite"/>
    </source>
</evidence>
<evidence type="ECO:0000256" key="1">
    <source>
        <dbReference type="ARBA" id="ARBA00004123"/>
    </source>
</evidence>
<comment type="similarity">
    <text evidence="3">Belongs to the INCENP family.</text>
</comment>
<protein>
    <recommendedName>
        <fullName evidence="8">Inner centromere protein ARK-binding domain-containing protein</fullName>
    </recommendedName>
</protein>
<keyword evidence="6" id="KW-0539">Nucleus</keyword>
<feature type="region of interest" description="Disordered" evidence="7">
    <location>
        <begin position="120"/>
        <end position="153"/>
    </location>
</feature>
<keyword evidence="4" id="KW-0963">Cytoplasm</keyword>
<evidence type="ECO:0000313" key="10">
    <source>
        <dbReference type="Proteomes" id="UP001632038"/>
    </source>
</evidence>
<evidence type="ECO:0000259" key="8">
    <source>
        <dbReference type="Pfam" id="PF03941"/>
    </source>
</evidence>
<feature type="compositionally biased region" description="Basic and acidic residues" evidence="7">
    <location>
        <begin position="1416"/>
        <end position="1426"/>
    </location>
</feature>
<comment type="subcellular location">
    <subcellularLocation>
        <location evidence="2">Cytoplasm</location>
        <location evidence="2">Cytoskeleton</location>
        <location evidence="2">Spindle</location>
    </subcellularLocation>
    <subcellularLocation>
        <location evidence="1">Nucleus</location>
    </subcellularLocation>
</comment>
<feature type="compositionally biased region" description="Basic and acidic residues" evidence="7">
    <location>
        <begin position="1357"/>
        <end position="1370"/>
    </location>
</feature>
<feature type="compositionally biased region" description="Acidic residues" evidence="7">
    <location>
        <begin position="1718"/>
        <end position="1727"/>
    </location>
</feature>
<feature type="region of interest" description="Disordered" evidence="7">
    <location>
        <begin position="810"/>
        <end position="858"/>
    </location>
</feature>
<evidence type="ECO:0000256" key="4">
    <source>
        <dbReference type="ARBA" id="ARBA00022490"/>
    </source>
</evidence>
<feature type="region of interest" description="Disordered" evidence="7">
    <location>
        <begin position="963"/>
        <end position="996"/>
    </location>
</feature>
<dbReference type="InterPro" id="IPR050875">
    <property type="entry name" value="Troponin_I"/>
</dbReference>
<evidence type="ECO:0000313" key="9">
    <source>
        <dbReference type="EMBL" id="KAL3643279.1"/>
    </source>
</evidence>
<sequence>MTTVEKLFVQIFDWRNSIIEQVKQQKELYSQHIASKLLIDGITPPSWLWSPNTSSNSNELNKEDLISKLLSPYPQPSARCSVAHYPVYDKLVVRGDNEEFSDGDFIENLDFSKCFNRQDYPTEPALSSEDRAGRVSDPDANVNSPEDQTDQRIVNTYNAPDQSLAGIQRSKSRQKALQLRKSATAIAKSGESHENIMGVSSSHIKFSLSATNQAGQNDELLKLAKPCVTGSQSYADEKADSRSKEKEKSADAGRITRSRINIRAPDFVRGSLTLGCSSENCQEHASSHIPEVRRTQSMHIFDSQQTHNYVNKWPKSAGPSTVYRQSGGDTKVNGADSLSNDKGTNIFAGRITGSNISIKCQSCGRDSSKADISSDEYQMIDTAIMNLRDDLPSESFYASPLNPSNVVNGGCDAQESLSGDCQCDRARVSAPSCNSNQQNACVDDVSDPEILSHSAKADDVILAPLNGKLTEEVNGSMEAHGFVKSSVEFRRMTRSQSRSSSKELYEPVAFNENTSLKGTMSKSDFIQKSAANDEIQSTSSCQFGPSCNEAHDMLDVHENASFFMVNKLVLRDHVDQSGSNSASDAKHRRDLEFEVAPIASDSFVFVEPKQLDFNRFEECNLNASTSSSGKRRLDNLPEKMRCSFTDPAVSLDKIISADVNQLSLGKQSPGTSDKNPDNQAEESGLFIIGTMLNNSENKTEAGEVNCEADDILSKMVDMSGVQIQSTTLNMEDDGLEALPKRHMEKGDWCVEGQQSQLVSNAPGSKNLRVSEDKIQLVSCTPRTEHLRASEDRSQLVACTPGSVMLRASKDNSQLVSNPRGSENFRASKDKSQLVSCTPGSENVRVPKGNSQSLPCTSGSASVKASHAYNSVKDPRAESCDSMIGNLGMLHQICGVLDLDKMKKTPVQQSQISSCLEGGVCSQHRDSPLRDDVFVTCGTVYPYNECSSPRGRFRHASMESWPRLKRRKIEHQQVRSLTTSPRRKPGSTQKGSASTSMKNMEISLDTAVDTFHVNEHTDIEISPEISNLVEGIECSFSCPNREVEFCCKEENELKYSSPIINNKQLGAVFVSSFKTNSQGCFTKELSGTNSSSNHIDASELGDGLHSQHLCDLKKDTDNISSINLIHTNAMLGETQSPNWQSGLQAQDSVRSPRTEDLELIDVDQSVPIFEGFIIDAQEDSSELDFAADEIDFEKLKLSSNTIERASILAEICRSASLDKPSSIFSSAFEFEGNQSLYKSVPDGHLEHLDLTSVNSDIGEQLPPGSSSVDDCMDSLEGMPFYDGLSYSGARYNQNLRSLHASPVGTLWERLSSHTGSSEKRLSSNPELTCFPIDEDVSISEENKTVDDDAGDFLHEEVDSSLEKHSDKRQPLKDLSNLGLNSPISVSAHKKISTAGGMVFLRTKMSGTETQDKLPSGKKNEYRNKSETSEEQISSIGATDSRENQTSLQGTKGTKKGKESINDRTSKSLLSINSGLKRQDKKLSFKAKRNNIVSHVGSFIPLVQQKQAATVCAGKRDVKVKALGAAEAAKRLEEKKENERKMKKEALKLERAKLEEKNLRQLELEKKKKEEERKKKDADIIAKKRQREEDERKEKENKRMRLEARHRQREQEEKLRAGNSEKENRVSKDGPMKGKKGFTNEPKKQQNREMVRGDDVALKKAETKLTTTEVVMNYEESCTSGQSCEVEKAMHAVDTSPKNEDLIVRDSRGKSYEISPYQCSDDEEEDDDELPTKKSIPSWASKISVALVLPLHQEIDPDTIFTPGSFCSISEALLPRKLQQKMVAG</sequence>
<feature type="region of interest" description="Disordered" evidence="7">
    <location>
        <begin position="1404"/>
        <end position="1464"/>
    </location>
</feature>
<feature type="compositionally biased region" description="Polar residues" evidence="7">
    <location>
        <begin position="810"/>
        <end position="820"/>
    </location>
</feature>
<keyword evidence="5" id="KW-0206">Cytoskeleton</keyword>
<feature type="compositionally biased region" description="Basic and acidic residues" evidence="7">
    <location>
        <begin position="1454"/>
        <end position="1464"/>
    </location>
</feature>
<comment type="caution">
    <text evidence="9">The sequence shown here is derived from an EMBL/GenBank/DDBJ whole genome shotgun (WGS) entry which is preliminary data.</text>
</comment>
<dbReference type="InterPro" id="IPR005635">
    <property type="entry name" value="Inner_centromere_prot_ARK-bd"/>
</dbReference>
<feature type="region of interest" description="Disordered" evidence="7">
    <location>
        <begin position="232"/>
        <end position="255"/>
    </location>
</feature>
<feature type="domain" description="Inner centromere protein ARK-binding" evidence="8">
    <location>
        <begin position="1718"/>
        <end position="1768"/>
    </location>
</feature>
<feature type="compositionally biased region" description="Polar residues" evidence="7">
    <location>
        <begin position="973"/>
        <end position="996"/>
    </location>
</feature>
<feature type="compositionally biased region" description="Polar residues" evidence="7">
    <location>
        <begin position="1429"/>
        <end position="1450"/>
    </location>
</feature>
<dbReference type="GO" id="GO:0005634">
    <property type="term" value="C:nucleus"/>
    <property type="evidence" value="ECO:0007669"/>
    <property type="project" value="UniProtKB-SubCell"/>
</dbReference>
<feature type="region of interest" description="Disordered" evidence="7">
    <location>
        <begin position="1357"/>
        <end position="1379"/>
    </location>
</feature>
<dbReference type="PANTHER" id="PTHR13738:SF1">
    <property type="entry name" value="TROPONIN I"/>
    <property type="match status" value="1"/>
</dbReference>
<feature type="compositionally biased region" description="Polar residues" evidence="7">
    <location>
        <begin position="848"/>
        <end position="858"/>
    </location>
</feature>
<keyword evidence="10" id="KW-1185">Reference proteome</keyword>
<proteinExistence type="inferred from homology"/>
<feature type="region of interest" description="Disordered" evidence="7">
    <location>
        <begin position="1688"/>
        <end position="1733"/>
    </location>
</feature>
<dbReference type="GO" id="GO:0005819">
    <property type="term" value="C:spindle"/>
    <property type="evidence" value="ECO:0007669"/>
    <property type="project" value="UniProtKB-SubCell"/>
</dbReference>
<evidence type="ECO:0000256" key="3">
    <source>
        <dbReference type="ARBA" id="ARBA00010042"/>
    </source>
</evidence>
<feature type="compositionally biased region" description="Basic and acidic residues" evidence="7">
    <location>
        <begin position="1688"/>
        <end position="1709"/>
    </location>
</feature>
<gene>
    <name evidence="9" type="ORF">CASFOL_014094</name>
</gene>
<feature type="region of interest" description="Disordered" evidence="7">
    <location>
        <begin position="1563"/>
        <end position="1654"/>
    </location>
</feature>
<evidence type="ECO:0000256" key="2">
    <source>
        <dbReference type="ARBA" id="ARBA00004186"/>
    </source>
</evidence>
<feature type="compositionally biased region" description="Basic and acidic residues" evidence="7">
    <location>
        <begin position="1563"/>
        <end position="1630"/>
    </location>
</feature>
<accession>A0ABD3DQI2</accession>
<dbReference type="Pfam" id="PF03941">
    <property type="entry name" value="INCENP_ARK-bind"/>
    <property type="match status" value="1"/>
</dbReference>
<feature type="compositionally biased region" description="Basic and acidic residues" evidence="7">
    <location>
        <begin position="235"/>
        <end position="251"/>
    </location>
</feature>
<organism evidence="9 10">
    <name type="scientific">Castilleja foliolosa</name>
    <dbReference type="NCBI Taxonomy" id="1961234"/>
    <lineage>
        <taxon>Eukaryota</taxon>
        <taxon>Viridiplantae</taxon>
        <taxon>Streptophyta</taxon>
        <taxon>Embryophyta</taxon>
        <taxon>Tracheophyta</taxon>
        <taxon>Spermatophyta</taxon>
        <taxon>Magnoliopsida</taxon>
        <taxon>eudicotyledons</taxon>
        <taxon>Gunneridae</taxon>
        <taxon>Pentapetalae</taxon>
        <taxon>asterids</taxon>
        <taxon>lamiids</taxon>
        <taxon>Lamiales</taxon>
        <taxon>Orobanchaceae</taxon>
        <taxon>Pedicularideae</taxon>
        <taxon>Castillejinae</taxon>
        <taxon>Castilleja</taxon>
    </lineage>
</organism>
<evidence type="ECO:0000256" key="6">
    <source>
        <dbReference type="ARBA" id="ARBA00023242"/>
    </source>
</evidence>
<dbReference type="Proteomes" id="UP001632038">
    <property type="component" value="Unassembled WGS sequence"/>
</dbReference>
<name>A0ABD3DQI2_9LAMI</name>
<evidence type="ECO:0000256" key="5">
    <source>
        <dbReference type="ARBA" id="ARBA00023212"/>
    </source>
</evidence>
<feature type="compositionally biased region" description="Basic and acidic residues" evidence="7">
    <location>
        <begin position="1639"/>
        <end position="1654"/>
    </location>
</feature>
<dbReference type="EMBL" id="JAVIJP010000016">
    <property type="protein sequence ID" value="KAL3643279.1"/>
    <property type="molecule type" value="Genomic_DNA"/>
</dbReference>
<feature type="compositionally biased region" description="Basic and acidic residues" evidence="7">
    <location>
        <begin position="128"/>
        <end position="137"/>
    </location>
</feature>